<accession>A0A8S3ZUR2</accession>
<dbReference type="EMBL" id="CAJHNH020004557">
    <property type="protein sequence ID" value="CAG5131265.1"/>
    <property type="molecule type" value="Genomic_DNA"/>
</dbReference>
<keyword evidence="4" id="KW-1185">Reference proteome</keyword>
<feature type="domain" description="Fucosyltransferase N-terminal" evidence="2">
    <location>
        <begin position="139"/>
        <end position="232"/>
    </location>
</feature>
<dbReference type="OrthoDB" id="6157686at2759"/>
<dbReference type="Proteomes" id="UP000678393">
    <property type="component" value="Unassembled WGS sequence"/>
</dbReference>
<gene>
    <name evidence="3" type="ORF">CUNI_LOCUS16823</name>
</gene>
<keyword evidence="1" id="KW-0812">Transmembrane</keyword>
<organism evidence="3 4">
    <name type="scientific">Candidula unifasciata</name>
    <dbReference type="NCBI Taxonomy" id="100452"/>
    <lineage>
        <taxon>Eukaryota</taxon>
        <taxon>Metazoa</taxon>
        <taxon>Spiralia</taxon>
        <taxon>Lophotrochozoa</taxon>
        <taxon>Mollusca</taxon>
        <taxon>Gastropoda</taxon>
        <taxon>Heterobranchia</taxon>
        <taxon>Euthyneura</taxon>
        <taxon>Panpulmonata</taxon>
        <taxon>Eupulmonata</taxon>
        <taxon>Stylommatophora</taxon>
        <taxon>Helicina</taxon>
        <taxon>Helicoidea</taxon>
        <taxon>Geomitridae</taxon>
        <taxon>Candidula</taxon>
    </lineage>
</organism>
<keyword evidence="1" id="KW-0472">Membrane</keyword>
<dbReference type="InterPro" id="IPR031481">
    <property type="entry name" value="Glyco_tran_10_N"/>
</dbReference>
<reference evidence="3" key="1">
    <citation type="submission" date="2021-04" db="EMBL/GenBank/DDBJ databases">
        <authorList>
            <consortium name="Molecular Ecology Group"/>
        </authorList>
    </citation>
    <scope>NUCLEOTIDE SEQUENCE</scope>
</reference>
<dbReference type="SUPFAM" id="SSF53756">
    <property type="entry name" value="UDP-Glycosyltransferase/glycogen phosphorylase"/>
    <property type="match status" value="1"/>
</dbReference>
<sequence>MPALCLQQKAIMMSVIILSTVSVNVYVFYVEVAAFSHVLYRTLVNARIAVYHYINVRNVSDAWRTGQATHRFQLIGHGLNIVELASSATAAMFDSALGEESSFTECPLPSTNDVLPQNSNYINRTFHVAFLQRSQWLNKDVFNFSSCKFTNCHFHGFNVTATTDVVIVDADYLTAKQKLPTKHWKHQLYILAVRESAIHTVSRLLIKTRTLWSRPFNMTLSYRRDSEMCVPYTFWFHPKPLDRRPDYCR</sequence>
<proteinExistence type="predicted"/>
<evidence type="ECO:0000313" key="4">
    <source>
        <dbReference type="Proteomes" id="UP000678393"/>
    </source>
</evidence>
<feature type="transmembrane region" description="Helical" evidence="1">
    <location>
        <begin position="12"/>
        <end position="29"/>
    </location>
</feature>
<comment type="caution">
    <text evidence="3">The sequence shown here is derived from an EMBL/GenBank/DDBJ whole genome shotgun (WGS) entry which is preliminary data.</text>
</comment>
<evidence type="ECO:0000313" key="3">
    <source>
        <dbReference type="EMBL" id="CAG5131265.1"/>
    </source>
</evidence>
<protein>
    <recommendedName>
        <fullName evidence="2">Fucosyltransferase N-terminal domain-containing protein</fullName>
    </recommendedName>
</protein>
<evidence type="ECO:0000259" key="2">
    <source>
        <dbReference type="Pfam" id="PF17039"/>
    </source>
</evidence>
<evidence type="ECO:0000256" key="1">
    <source>
        <dbReference type="SAM" id="Phobius"/>
    </source>
</evidence>
<keyword evidence="1" id="KW-1133">Transmembrane helix</keyword>
<dbReference type="AlphaFoldDB" id="A0A8S3ZUR2"/>
<dbReference type="Pfam" id="PF17039">
    <property type="entry name" value="Glyco_tran_10_N"/>
    <property type="match status" value="1"/>
</dbReference>
<name>A0A8S3ZUR2_9EUPU</name>